<evidence type="ECO:0000313" key="1">
    <source>
        <dbReference type="EMBL" id="MEQ2212366.1"/>
    </source>
</evidence>
<protein>
    <submittedName>
        <fullName evidence="1">Uncharacterized protein</fullName>
    </submittedName>
</protein>
<sequence length="113" mass="12939">CSGAPHGLTNCSSNTFNKMFVHVGFYSFHSEHWPRAGPAQTCVACRSGQSRQMCYLSLSFHKRVDNNNNTSPLFYTTFNHILYPLQLNRLMFEPDPTRLSCVTSRHDPTRLKI</sequence>
<dbReference type="Proteomes" id="UP001434883">
    <property type="component" value="Unassembled WGS sequence"/>
</dbReference>
<dbReference type="EMBL" id="JAHRIN010059699">
    <property type="protein sequence ID" value="MEQ2212366.1"/>
    <property type="molecule type" value="Genomic_DNA"/>
</dbReference>
<gene>
    <name evidence="1" type="ORF">XENOCAPTIV_029778</name>
</gene>
<accession>A0ABV0RWW9</accession>
<name>A0ABV0RWW9_9TELE</name>
<organism evidence="1 2">
    <name type="scientific">Xenoophorus captivus</name>
    <dbReference type="NCBI Taxonomy" id="1517983"/>
    <lineage>
        <taxon>Eukaryota</taxon>
        <taxon>Metazoa</taxon>
        <taxon>Chordata</taxon>
        <taxon>Craniata</taxon>
        <taxon>Vertebrata</taxon>
        <taxon>Euteleostomi</taxon>
        <taxon>Actinopterygii</taxon>
        <taxon>Neopterygii</taxon>
        <taxon>Teleostei</taxon>
        <taxon>Neoteleostei</taxon>
        <taxon>Acanthomorphata</taxon>
        <taxon>Ovalentaria</taxon>
        <taxon>Atherinomorphae</taxon>
        <taxon>Cyprinodontiformes</taxon>
        <taxon>Goodeidae</taxon>
        <taxon>Xenoophorus</taxon>
    </lineage>
</organism>
<reference evidence="1 2" key="1">
    <citation type="submission" date="2021-06" db="EMBL/GenBank/DDBJ databases">
        <authorList>
            <person name="Palmer J.M."/>
        </authorList>
    </citation>
    <scope>NUCLEOTIDE SEQUENCE [LARGE SCALE GENOMIC DNA]</scope>
    <source>
        <strain evidence="1 2">XC_2019</strain>
        <tissue evidence="1">Muscle</tissue>
    </source>
</reference>
<evidence type="ECO:0000313" key="2">
    <source>
        <dbReference type="Proteomes" id="UP001434883"/>
    </source>
</evidence>
<comment type="caution">
    <text evidence="1">The sequence shown here is derived from an EMBL/GenBank/DDBJ whole genome shotgun (WGS) entry which is preliminary data.</text>
</comment>
<keyword evidence="2" id="KW-1185">Reference proteome</keyword>
<proteinExistence type="predicted"/>
<feature type="non-terminal residue" evidence="1">
    <location>
        <position position="1"/>
    </location>
</feature>